<dbReference type="STRING" id="48269.A0A183MCF8"/>
<dbReference type="PANTHER" id="PTHR38681:SF1">
    <property type="entry name" value="RETROVIRUS-RELATED POL POLYPROTEIN FROM TRANSPOSON 412-LIKE PROTEIN"/>
    <property type="match status" value="1"/>
</dbReference>
<gene>
    <name evidence="1" type="ORF">SMRZ_LOCUS13733</name>
</gene>
<dbReference type="PANTHER" id="PTHR38681">
    <property type="entry name" value="RETROVIRUS-RELATED POL POLYPROTEIN FROM TRANSPOSON 412-LIKE PROTEIN-RELATED"/>
    <property type="match status" value="1"/>
</dbReference>
<accession>A0A183MCF8</accession>
<dbReference type="AlphaFoldDB" id="A0A183MCF8"/>
<dbReference type="Proteomes" id="UP000277204">
    <property type="component" value="Unassembled WGS sequence"/>
</dbReference>
<keyword evidence="2" id="KW-1185">Reference proteome</keyword>
<feature type="non-terminal residue" evidence="1">
    <location>
        <position position="1"/>
    </location>
</feature>
<protein>
    <submittedName>
        <fullName evidence="1">Uncharacterized protein</fullName>
    </submittedName>
</protein>
<evidence type="ECO:0000313" key="2">
    <source>
        <dbReference type="Proteomes" id="UP000277204"/>
    </source>
</evidence>
<organism evidence="1 2">
    <name type="scientific">Schistosoma margrebowiei</name>
    <dbReference type="NCBI Taxonomy" id="48269"/>
    <lineage>
        <taxon>Eukaryota</taxon>
        <taxon>Metazoa</taxon>
        <taxon>Spiralia</taxon>
        <taxon>Lophotrochozoa</taxon>
        <taxon>Platyhelminthes</taxon>
        <taxon>Trematoda</taxon>
        <taxon>Digenea</taxon>
        <taxon>Strigeidida</taxon>
        <taxon>Schistosomatoidea</taxon>
        <taxon>Schistosomatidae</taxon>
        <taxon>Schistosoma</taxon>
    </lineage>
</organism>
<reference evidence="1 2" key="1">
    <citation type="submission" date="2018-11" db="EMBL/GenBank/DDBJ databases">
        <authorList>
            <consortium name="Pathogen Informatics"/>
        </authorList>
    </citation>
    <scope>NUCLEOTIDE SEQUENCE [LARGE SCALE GENOMIC DNA]</scope>
    <source>
        <strain evidence="1 2">Zambia</strain>
    </source>
</reference>
<sequence>SVAAASATVGFNTHKGKSKILQYNTACTNQITLDGEDFEDVKIFTYLGSIVGEHGGCYANVKARIGKASPAYLQKQYLSLVLPGIRNAMKADIGYTAAQLVYGTALRLPGDFMDHSCSSMNMDLCSYTSRLTNVMHSVKTLSTRPQSTDVSVQTGLRYSAHVFVRRNSHRRPLEQAYEGPFKVFQCDKNRTNDSISISYLKAVYLEGNLIHVDFPSVQSNHMTLTLIIPHPTTNTLDDTSTASENKLQTTRFERTVRFPEHLNDYCT</sequence>
<proteinExistence type="predicted"/>
<name>A0A183MCF8_9TREM</name>
<evidence type="ECO:0000313" key="1">
    <source>
        <dbReference type="EMBL" id="VDP08075.1"/>
    </source>
</evidence>
<dbReference type="EMBL" id="UZAI01010957">
    <property type="protein sequence ID" value="VDP08075.1"/>
    <property type="molecule type" value="Genomic_DNA"/>
</dbReference>